<evidence type="ECO:0000313" key="1">
    <source>
        <dbReference type="EMBL" id="CAG8975730.1"/>
    </source>
</evidence>
<dbReference type="AlphaFoldDB" id="A0A9N9LMC2"/>
<name>A0A9N9LMC2_9HELO</name>
<organism evidence="1 2">
    <name type="scientific">Hymenoscyphus albidus</name>
    <dbReference type="NCBI Taxonomy" id="595503"/>
    <lineage>
        <taxon>Eukaryota</taxon>
        <taxon>Fungi</taxon>
        <taxon>Dikarya</taxon>
        <taxon>Ascomycota</taxon>
        <taxon>Pezizomycotina</taxon>
        <taxon>Leotiomycetes</taxon>
        <taxon>Helotiales</taxon>
        <taxon>Helotiaceae</taxon>
        <taxon>Hymenoscyphus</taxon>
    </lineage>
</organism>
<protein>
    <submittedName>
        <fullName evidence="1">Uncharacterized protein</fullName>
    </submittedName>
</protein>
<dbReference type="Proteomes" id="UP000701801">
    <property type="component" value="Unassembled WGS sequence"/>
</dbReference>
<evidence type="ECO:0000313" key="2">
    <source>
        <dbReference type="Proteomes" id="UP000701801"/>
    </source>
</evidence>
<accession>A0A9N9LMC2</accession>
<keyword evidence="2" id="KW-1185">Reference proteome</keyword>
<dbReference type="EMBL" id="CAJVRM010000149">
    <property type="protein sequence ID" value="CAG8975730.1"/>
    <property type="molecule type" value="Genomic_DNA"/>
</dbReference>
<gene>
    <name evidence="1" type="ORF">HYALB_00011201</name>
</gene>
<reference evidence="1" key="1">
    <citation type="submission" date="2021-07" db="EMBL/GenBank/DDBJ databases">
        <authorList>
            <person name="Durling M."/>
        </authorList>
    </citation>
    <scope>NUCLEOTIDE SEQUENCE</scope>
</reference>
<proteinExistence type="predicted"/>
<sequence>MPRLNLIKDKKAFGRRWEPMKWISGPSGERGTGDGDGDEYVGGRDAAIWRHLLFVQPTTVYFPMCSPVMR</sequence>
<comment type="caution">
    <text evidence="1">The sequence shown here is derived from an EMBL/GenBank/DDBJ whole genome shotgun (WGS) entry which is preliminary data.</text>
</comment>